<dbReference type="PANTHER" id="PTHR13285:SF23">
    <property type="entry name" value="TEICHOIC ACID D-ALANYLTRANSFERASE"/>
    <property type="match status" value="1"/>
</dbReference>
<gene>
    <name evidence="2" type="primary">pacA</name>
    <name evidence="2" type="ORF">NEISUBOT_04231</name>
</gene>
<keyword evidence="1" id="KW-1133">Transmembrane helix</keyword>
<reference evidence="2 3" key="1">
    <citation type="submission" date="2010-01" db="EMBL/GenBank/DDBJ databases">
        <authorList>
            <person name="Weinstock G."/>
            <person name="Sodergren E."/>
            <person name="Clifton S."/>
            <person name="Fulton L."/>
            <person name="Fulton B."/>
            <person name="Courtney L."/>
            <person name="Fronick C."/>
            <person name="Harrison M."/>
            <person name="Strong C."/>
            <person name="Farmer C."/>
            <person name="Delahaunty K."/>
            <person name="Markovic C."/>
            <person name="Hall O."/>
            <person name="Minx P."/>
            <person name="Tomlinson C."/>
            <person name="Mitreva M."/>
            <person name="Nelson J."/>
            <person name="Hou S."/>
            <person name="Wollam A."/>
            <person name="Pepin K.H."/>
            <person name="Johnson M."/>
            <person name="Bhonagiri V."/>
            <person name="Nash W.E."/>
            <person name="Warren W."/>
            <person name="Chinwalla A."/>
            <person name="Mardis E.R."/>
            <person name="Wilson R.K."/>
        </authorList>
    </citation>
    <scope>NUCLEOTIDE SEQUENCE [LARGE SCALE GENOMIC DNA]</scope>
    <source>
        <strain evidence="2 3">NJ9703</strain>
    </source>
</reference>
<evidence type="ECO:0000313" key="2">
    <source>
        <dbReference type="EMBL" id="EFC52484.1"/>
    </source>
</evidence>
<sequence length="255" mass="28691">MPLLSIEFAVFFIVFLPLYWAFARLPQVQNVLLLVAGLGWLYRIDPIFAALILVYSSVVYLVSVLMFSENENIRKFWLGCGISAALTVLCFFKYFDFFRPIIQQYTGQSAVIDILLPLGLSYYTFQSLAYLVYCYRKPKGDRFEWHELLLHLSFFPTITSGPIIRAAAFKSIDGEQAGALAQIRTKQARQLIYPALAVGLIVLGIAKSGGLPAYWQKAGYRLFLKIRPSSTAGACCLRFMATPSNSFSTFPATRI</sequence>
<name>A0A9W5IRP5_NEISU</name>
<keyword evidence="2" id="KW-0012">Acyltransferase</keyword>
<dbReference type="AlphaFoldDB" id="A0A9W5IRP5"/>
<organism evidence="2 3">
    <name type="scientific">Neisseria subflava NJ9703</name>
    <dbReference type="NCBI Taxonomy" id="546268"/>
    <lineage>
        <taxon>Bacteria</taxon>
        <taxon>Pseudomonadati</taxon>
        <taxon>Pseudomonadota</taxon>
        <taxon>Betaproteobacteria</taxon>
        <taxon>Neisseriales</taxon>
        <taxon>Neisseriaceae</taxon>
        <taxon>Neisseria</taxon>
    </lineage>
</organism>
<evidence type="ECO:0000313" key="3">
    <source>
        <dbReference type="Proteomes" id="UP000004621"/>
    </source>
</evidence>
<proteinExistence type="predicted"/>
<accession>A0A9W5IRP5</accession>
<keyword evidence="2" id="KW-0808">Transferase</keyword>
<feature type="transmembrane region" description="Helical" evidence="1">
    <location>
        <begin position="114"/>
        <end position="133"/>
    </location>
</feature>
<dbReference type="PANTHER" id="PTHR13285">
    <property type="entry name" value="ACYLTRANSFERASE"/>
    <property type="match status" value="1"/>
</dbReference>
<keyword evidence="1" id="KW-0812">Transmembrane</keyword>
<feature type="transmembrane region" description="Helical" evidence="1">
    <location>
        <begin position="47"/>
        <end position="67"/>
    </location>
</feature>
<feature type="transmembrane region" description="Helical" evidence="1">
    <location>
        <begin position="76"/>
        <end position="94"/>
    </location>
</feature>
<keyword evidence="1" id="KW-0472">Membrane</keyword>
<evidence type="ECO:0000256" key="1">
    <source>
        <dbReference type="SAM" id="Phobius"/>
    </source>
</evidence>
<dbReference type="GO" id="GO:0016746">
    <property type="term" value="F:acyltransferase activity"/>
    <property type="evidence" value="ECO:0007669"/>
    <property type="project" value="UniProtKB-KW"/>
</dbReference>
<protein>
    <submittedName>
        <fullName evidence="2">Peptidoglycan O-acetyltransferase PacA</fullName>
        <ecNumber evidence="2">2.3.1.-</ecNumber>
    </submittedName>
</protein>
<dbReference type="Proteomes" id="UP000004621">
    <property type="component" value="Unassembled WGS sequence"/>
</dbReference>
<dbReference type="EC" id="2.3.1.-" evidence="2"/>
<dbReference type="InterPro" id="IPR051085">
    <property type="entry name" value="MB_O-acyltransferase"/>
</dbReference>
<comment type="caution">
    <text evidence="2">The sequence shown here is derived from an EMBL/GenBank/DDBJ whole genome shotgun (WGS) entry which is preliminary data.</text>
</comment>
<feature type="transmembrane region" description="Helical" evidence="1">
    <location>
        <begin position="191"/>
        <end position="215"/>
    </location>
</feature>
<dbReference type="EMBL" id="ACEO02000004">
    <property type="protein sequence ID" value="EFC52484.1"/>
    <property type="molecule type" value="Genomic_DNA"/>
</dbReference>